<keyword evidence="2" id="KW-1185">Reference proteome</keyword>
<accession>A0ABR1RJL2</accession>
<reference evidence="1 2" key="1">
    <citation type="submission" date="2023-01" db="EMBL/GenBank/DDBJ databases">
        <title>Analysis of 21 Apiospora genomes using comparative genomics revels a genus with tremendous synthesis potential of carbohydrate active enzymes and secondary metabolites.</title>
        <authorList>
            <person name="Sorensen T."/>
        </authorList>
    </citation>
    <scope>NUCLEOTIDE SEQUENCE [LARGE SCALE GENOMIC DNA]</scope>
    <source>
        <strain evidence="1 2">CBS 20057</strain>
    </source>
</reference>
<dbReference type="EMBL" id="JAQQWI010000015">
    <property type="protein sequence ID" value="KAK8013025.1"/>
    <property type="molecule type" value="Genomic_DNA"/>
</dbReference>
<evidence type="ECO:0000313" key="2">
    <source>
        <dbReference type="Proteomes" id="UP001396898"/>
    </source>
</evidence>
<name>A0ABR1RJL2_9PEZI</name>
<proteinExistence type="predicted"/>
<organism evidence="1 2">
    <name type="scientific">Apiospora marii</name>
    <dbReference type="NCBI Taxonomy" id="335849"/>
    <lineage>
        <taxon>Eukaryota</taxon>
        <taxon>Fungi</taxon>
        <taxon>Dikarya</taxon>
        <taxon>Ascomycota</taxon>
        <taxon>Pezizomycotina</taxon>
        <taxon>Sordariomycetes</taxon>
        <taxon>Xylariomycetidae</taxon>
        <taxon>Amphisphaeriales</taxon>
        <taxon>Apiosporaceae</taxon>
        <taxon>Apiospora</taxon>
    </lineage>
</organism>
<dbReference type="Proteomes" id="UP001396898">
    <property type="component" value="Unassembled WGS sequence"/>
</dbReference>
<evidence type="ECO:0000313" key="1">
    <source>
        <dbReference type="EMBL" id="KAK8013025.1"/>
    </source>
</evidence>
<gene>
    <name evidence="1" type="ORF">PG991_010400</name>
</gene>
<sequence>MNSLEVGRPLDRFQMIQQRRPFDPVPQPVDVELGSAFGDGLESLREAVHQRVDGAVVQRLVGTGFACGQKDEDVVE</sequence>
<comment type="caution">
    <text evidence="1">The sequence shown here is derived from an EMBL/GenBank/DDBJ whole genome shotgun (WGS) entry which is preliminary data.</text>
</comment>
<protein>
    <submittedName>
        <fullName evidence="1">Uncharacterized protein</fullName>
    </submittedName>
</protein>